<evidence type="ECO:0000256" key="3">
    <source>
        <dbReference type="ARBA" id="ARBA00022606"/>
    </source>
</evidence>
<evidence type="ECO:0000313" key="11">
    <source>
        <dbReference type="EMBL" id="KAG5673194.1"/>
    </source>
</evidence>
<gene>
    <name evidence="11" type="ORF">PVAND_003261</name>
</gene>
<keyword evidence="8" id="KW-0675">Receptor</keyword>
<sequence length="789" mass="91207">MKEQMRIFTVPSGLFIKHSEVYFEDFFSFSSRMMRYCGYDFRCLSDCISENERKVLILKNVWFWTLPLNTGILVFLILLEAWQSHDMGKLALAISATTSFSVYAFITNRLKWKNIEINNFLEELKQDFHTRSQLTRNACMFIQKLSVSFIVVWLFVNLFIWLFPLISFLFFGRKILFYPVPDFMLQDCLYPFAFLWMNLTELFAVLQTLTLSLIIVTLILFVCLKFDQLAHDISAFKHSDEFEIVALLSTLIERHINALELAKKLNRHFSVIFLVRFVASIFAIGIDFFAILSLKNQSDVALGFTLIMSELSQLFLICCVSQMLVNANNRIATSIYDCGWENWTSLSFKKSILMILQKSQDPATLTIWKFGSISLKLFTSLAKSIYDITSFLLAIYENNHSGLFIKHSEVYFEDFFSFSSRMMRYCGYDFRCLSDCLSESERKILILKNVWFWLAPTNAGALVSLFILEAWQSKDIGKLALAISATSSFSVYIFIISLLQWNKVQIFNFLEELKQNFPIRNSLARKACLSAQKLSVAFVVIWLIVCSVFMFLPFISTVFFEQNILSVPVPDFMLHGFIYPLAYLWTTYIAFFTFLQTLTLSFITVIMISIVCLRFDQLACDFTCLKRADEIETVELLSTWVKEHICALESVKKLDVLFSIMFLVRFVVSIFAIGIDFFAILSLKNLPDISLGLLLIMSELSQLFLICCVGQMLVNANNRIATSIYDCGWENWTSLSLKKSILMILRKSQDPATLTIWKFGSISLKLFTSLAKSMYDITSFMMAIYENKD</sequence>
<feature type="transmembrane region" description="Helical" evidence="10">
    <location>
        <begin position="662"/>
        <end position="683"/>
    </location>
</feature>
<feature type="transmembrane region" description="Helical" evidence="10">
    <location>
        <begin position="580"/>
        <end position="613"/>
    </location>
</feature>
<dbReference type="GO" id="GO:0005886">
    <property type="term" value="C:plasma membrane"/>
    <property type="evidence" value="ECO:0007669"/>
    <property type="project" value="UniProtKB-SubCell"/>
</dbReference>
<feature type="transmembrane region" description="Helical" evidence="10">
    <location>
        <begin position="61"/>
        <end position="82"/>
    </location>
</feature>
<dbReference type="AlphaFoldDB" id="A0A9J6BTZ4"/>
<feature type="transmembrane region" description="Helical" evidence="10">
    <location>
        <begin position="534"/>
        <end position="560"/>
    </location>
</feature>
<feature type="transmembrane region" description="Helical" evidence="10">
    <location>
        <begin position="88"/>
        <end position="106"/>
    </location>
</feature>
<comment type="caution">
    <text evidence="11">The sequence shown here is derived from an EMBL/GenBank/DDBJ whole genome shotgun (WGS) entry which is preliminary data.</text>
</comment>
<dbReference type="PANTHER" id="PTHR21137:SF35">
    <property type="entry name" value="ODORANT RECEPTOR 19A-RELATED"/>
    <property type="match status" value="1"/>
</dbReference>
<accession>A0A9J6BTZ4</accession>
<dbReference type="PANTHER" id="PTHR21137">
    <property type="entry name" value="ODORANT RECEPTOR"/>
    <property type="match status" value="1"/>
</dbReference>
<evidence type="ECO:0008006" key="13">
    <source>
        <dbReference type="Google" id="ProtNLM"/>
    </source>
</evidence>
<evidence type="ECO:0000256" key="4">
    <source>
        <dbReference type="ARBA" id="ARBA00022692"/>
    </source>
</evidence>
<feature type="transmembrane region" description="Helical" evidence="10">
    <location>
        <begin position="300"/>
        <end position="325"/>
    </location>
</feature>
<feature type="transmembrane region" description="Helical" evidence="10">
    <location>
        <begin position="689"/>
        <end position="714"/>
    </location>
</feature>
<evidence type="ECO:0000256" key="8">
    <source>
        <dbReference type="ARBA" id="ARBA00023170"/>
    </source>
</evidence>
<keyword evidence="3" id="KW-0716">Sensory transduction</keyword>
<feature type="transmembrane region" description="Helical" evidence="10">
    <location>
        <begin position="480"/>
        <end position="499"/>
    </location>
</feature>
<dbReference type="GO" id="GO:0007165">
    <property type="term" value="P:signal transduction"/>
    <property type="evidence" value="ECO:0007669"/>
    <property type="project" value="UniProtKB-KW"/>
</dbReference>
<feature type="transmembrane region" description="Helical" evidence="10">
    <location>
        <begin position="202"/>
        <end position="224"/>
    </location>
</feature>
<organism evidence="11 12">
    <name type="scientific">Polypedilum vanderplanki</name>
    <name type="common">Sleeping chironomid midge</name>
    <dbReference type="NCBI Taxonomy" id="319348"/>
    <lineage>
        <taxon>Eukaryota</taxon>
        <taxon>Metazoa</taxon>
        <taxon>Ecdysozoa</taxon>
        <taxon>Arthropoda</taxon>
        <taxon>Hexapoda</taxon>
        <taxon>Insecta</taxon>
        <taxon>Pterygota</taxon>
        <taxon>Neoptera</taxon>
        <taxon>Endopterygota</taxon>
        <taxon>Diptera</taxon>
        <taxon>Nematocera</taxon>
        <taxon>Chironomoidea</taxon>
        <taxon>Chironomidae</taxon>
        <taxon>Chironominae</taxon>
        <taxon>Polypedilum</taxon>
        <taxon>Polypedilum</taxon>
    </lineage>
</organism>
<reference evidence="11" key="1">
    <citation type="submission" date="2021-03" db="EMBL/GenBank/DDBJ databases">
        <title>Chromosome level genome of the anhydrobiotic midge Polypedilum vanderplanki.</title>
        <authorList>
            <person name="Yoshida Y."/>
            <person name="Kikawada T."/>
            <person name="Gusev O."/>
        </authorList>
    </citation>
    <scope>NUCLEOTIDE SEQUENCE</scope>
    <source>
        <strain evidence="11">NIAS01</strain>
        <tissue evidence="11">Whole body or cell culture</tissue>
    </source>
</reference>
<feature type="transmembrane region" description="Helical" evidence="10">
    <location>
        <begin position="273"/>
        <end position="294"/>
    </location>
</feature>
<dbReference type="OrthoDB" id="8185860at2759"/>
<keyword evidence="5" id="KW-0552">Olfaction</keyword>
<evidence type="ECO:0000313" key="12">
    <source>
        <dbReference type="Proteomes" id="UP001107558"/>
    </source>
</evidence>
<keyword evidence="12" id="KW-1185">Reference proteome</keyword>
<keyword evidence="7 10" id="KW-0472">Membrane</keyword>
<dbReference type="InterPro" id="IPR004117">
    <property type="entry name" value="7tm6_olfct_rcpt"/>
</dbReference>
<dbReference type="GO" id="GO:0005549">
    <property type="term" value="F:odorant binding"/>
    <property type="evidence" value="ECO:0007669"/>
    <property type="project" value="InterPro"/>
</dbReference>
<feature type="transmembrane region" description="Helical" evidence="10">
    <location>
        <begin position="450"/>
        <end position="468"/>
    </location>
</feature>
<protein>
    <recommendedName>
        <fullName evidence="13">Odorant receptor</fullName>
    </recommendedName>
</protein>
<proteinExistence type="predicted"/>
<evidence type="ECO:0000256" key="7">
    <source>
        <dbReference type="ARBA" id="ARBA00023136"/>
    </source>
</evidence>
<keyword evidence="6 10" id="KW-1133">Transmembrane helix</keyword>
<keyword evidence="9" id="KW-0807">Transducer</keyword>
<dbReference type="GO" id="GO:0004984">
    <property type="term" value="F:olfactory receptor activity"/>
    <property type="evidence" value="ECO:0007669"/>
    <property type="project" value="InterPro"/>
</dbReference>
<dbReference type="EMBL" id="JADBJN010000003">
    <property type="protein sequence ID" value="KAG5673194.1"/>
    <property type="molecule type" value="Genomic_DNA"/>
</dbReference>
<keyword evidence="2" id="KW-1003">Cell membrane</keyword>
<evidence type="ECO:0000256" key="10">
    <source>
        <dbReference type="SAM" id="Phobius"/>
    </source>
</evidence>
<evidence type="ECO:0000256" key="2">
    <source>
        <dbReference type="ARBA" id="ARBA00022475"/>
    </source>
</evidence>
<evidence type="ECO:0000256" key="6">
    <source>
        <dbReference type="ARBA" id="ARBA00022989"/>
    </source>
</evidence>
<evidence type="ECO:0000256" key="1">
    <source>
        <dbReference type="ARBA" id="ARBA00004651"/>
    </source>
</evidence>
<comment type="subcellular location">
    <subcellularLocation>
        <location evidence="1">Cell membrane</location>
        <topology evidence="1">Multi-pass membrane protein</topology>
    </subcellularLocation>
</comment>
<keyword evidence="4 10" id="KW-0812">Transmembrane</keyword>
<evidence type="ECO:0000256" key="5">
    <source>
        <dbReference type="ARBA" id="ARBA00022725"/>
    </source>
</evidence>
<name>A0A9J6BTZ4_POLVA</name>
<evidence type="ECO:0000256" key="9">
    <source>
        <dbReference type="ARBA" id="ARBA00023224"/>
    </source>
</evidence>
<dbReference type="Proteomes" id="UP001107558">
    <property type="component" value="Chromosome 3"/>
</dbReference>
<feature type="transmembrane region" description="Helical" evidence="10">
    <location>
        <begin position="145"/>
        <end position="171"/>
    </location>
</feature>
<dbReference type="Pfam" id="PF02949">
    <property type="entry name" value="7tm_6"/>
    <property type="match status" value="2"/>
</dbReference>